<dbReference type="PANTHER" id="PTHR36455">
    <property type="match status" value="1"/>
</dbReference>
<dbReference type="NCBIfam" id="NF033819">
    <property type="entry name" value="IS66_TnpB"/>
    <property type="match status" value="1"/>
</dbReference>
<keyword evidence="2" id="KW-1185">Reference proteome</keyword>
<dbReference type="Pfam" id="PF05717">
    <property type="entry name" value="TnpB_IS66"/>
    <property type="match status" value="1"/>
</dbReference>
<dbReference type="AlphaFoldDB" id="A0A3S4DMK1"/>
<dbReference type="PANTHER" id="PTHR36455:SF1">
    <property type="entry name" value="BLR8292 PROTEIN"/>
    <property type="match status" value="1"/>
</dbReference>
<accession>A0A3S4DMK1</accession>
<gene>
    <name evidence="1" type="ORF">DEVEQU_00005</name>
</gene>
<protein>
    <submittedName>
        <fullName evidence="1">IS66 Orf2 like protein</fullName>
    </submittedName>
</protein>
<evidence type="ECO:0000313" key="2">
    <source>
        <dbReference type="Proteomes" id="UP000268844"/>
    </source>
</evidence>
<sequence length="117" mass="13398">MIFPSNRVRIMVATKPIDFRKGHDSLAAMVKNALHEDPFTGTVFVFRARKTDRLKLLYWDGTGLVMTYKRLEEHSFSWPAVTDGLMTLSHAQFEALFSGLDWRRVRAVEAKAPEAVE</sequence>
<evidence type="ECO:0000313" key="1">
    <source>
        <dbReference type="EMBL" id="VDS02890.1"/>
    </source>
</evidence>
<dbReference type="OrthoDB" id="9801450at2"/>
<dbReference type="Proteomes" id="UP000268844">
    <property type="component" value="Unassembled WGS sequence"/>
</dbReference>
<dbReference type="EMBL" id="UZWD01000002">
    <property type="protein sequence ID" value="VDS02890.1"/>
    <property type="molecule type" value="Genomic_DNA"/>
</dbReference>
<name>A0A3S4DMK1_9HYPH</name>
<organism evidence="1 2">
    <name type="scientific">Devosia equisanguinis</name>
    <dbReference type="NCBI Taxonomy" id="2490941"/>
    <lineage>
        <taxon>Bacteria</taxon>
        <taxon>Pseudomonadati</taxon>
        <taxon>Pseudomonadota</taxon>
        <taxon>Alphaproteobacteria</taxon>
        <taxon>Hyphomicrobiales</taxon>
        <taxon>Devosiaceae</taxon>
        <taxon>Devosia</taxon>
    </lineage>
</organism>
<proteinExistence type="predicted"/>
<dbReference type="InterPro" id="IPR008878">
    <property type="entry name" value="Transposase_IS66_Orf2"/>
</dbReference>
<dbReference type="RefSeq" id="WP_126148525.1">
    <property type="nucleotide sequence ID" value="NZ_JBHTMH010000001.1"/>
</dbReference>
<reference evidence="1 2" key="1">
    <citation type="submission" date="2018-12" db="EMBL/GenBank/DDBJ databases">
        <authorList>
            <person name="Criscuolo A."/>
        </authorList>
    </citation>
    <scope>NUCLEOTIDE SEQUENCE [LARGE SCALE GENOMIC DNA]</scope>
    <source>
        <strain evidence="1">ACIP1116281</strain>
    </source>
</reference>